<keyword evidence="1" id="KW-0802">TPR repeat</keyword>
<dbReference type="RefSeq" id="WP_146616095.1">
    <property type="nucleotide sequence ID" value="NZ_QLMA01000001.1"/>
</dbReference>
<dbReference type="InterPro" id="IPR036930">
    <property type="entry name" value="WGR_dom_sf"/>
</dbReference>
<dbReference type="GO" id="GO:0003677">
    <property type="term" value="F:DNA binding"/>
    <property type="evidence" value="ECO:0007669"/>
    <property type="project" value="UniProtKB-KW"/>
</dbReference>
<evidence type="ECO:0000313" key="3">
    <source>
        <dbReference type="EMBL" id="RAJ87277.1"/>
    </source>
</evidence>
<dbReference type="Pfam" id="PF05406">
    <property type="entry name" value="WGR"/>
    <property type="match status" value="1"/>
</dbReference>
<evidence type="ECO:0000259" key="2">
    <source>
        <dbReference type="PROSITE" id="PS51977"/>
    </source>
</evidence>
<dbReference type="PROSITE" id="PS51977">
    <property type="entry name" value="WGR"/>
    <property type="match status" value="1"/>
</dbReference>
<dbReference type="PROSITE" id="PS50005">
    <property type="entry name" value="TPR"/>
    <property type="match status" value="1"/>
</dbReference>
<keyword evidence="4" id="KW-1185">Reference proteome</keyword>
<dbReference type="SMART" id="SM00773">
    <property type="entry name" value="WGR"/>
    <property type="match status" value="1"/>
</dbReference>
<keyword evidence="3" id="KW-0238">DNA-binding</keyword>
<dbReference type="InterPro" id="IPR011990">
    <property type="entry name" value="TPR-like_helical_dom_sf"/>
</dbReference>
<dbReference type="OrthoDB" id="6200718at2"/>
<dbReference type="SUPFAM" id="SSF142921">
    <property type="entry name" value="WGR domain-like"/>
    <property type="match status" value="1"/>
</dbReference>
<organism evidence="3 4">
    <name type="scientific">Chitinophaga dinghuensis</name>
    <dbReference type="NCBI Taxonomy" id="1539050"/>
    <lineage>
        <taxon>Bacteria</taxon>
        <taxon>Pseudomonadati</taxon>
        <taxon>Bacteroidota</taxon>
        <taxon>Chitinophagia</taxon>
        <taxon>Chitinophagales</taxon>
        <taxon>Chitinophagaceae</taxon>
        <taxon>Chitinophaga</taxon>
    </lineage>
</organism>
<gene>
    <name evidence="3" type="ORF">CLV59_10126</name>
</gene>
<dbReference type="InterPro" id="IPR008893">
    <property type="entry name" value="WGR_domain"/>
</dbReference>
<evidence type="ECO:0000256" key="1">
    <source>
        <dbReference type="PROSITE-ProRule" id="PRU00339"/>
    </source>
</evidence>
<dbReference type="Pfam" id="PF13432">
    <property type="entry name" value="TPR_16"/>
    <property type="match status" value="1"/>
</dbReference>
<dbReference type="SMART" id="SM00028">
    <property type="entry name" value="TPR"/>
    <property type="match status" value="4"/>
</dbReference>
<dbReference type="Gene3D" id="2.20.140.10">
    <property type="entry name" value="WGR domain"/>
    <property type="match status" value="1"/>
</dbReference>
<dbReference type="PANTHER" id="PTHR30634">
    <property type="entry name" value="OUTER MEMBRANE LOLAB LIPOPROTEIN INSERTION APPARATUS"/>
    <property type="match status" value="1"/>
</dbReference>
<evidence type="ECO:0000313" key="4">
    <source>
        <dbReference type="Proteomes" id="UP000249819"/>
    </source>
</evidence>
<name>A0A327W982_9BACT</name>
<feature type="repeat" description="TPR" evidence="1">
    <location>
        <begin position="558"/>
        <end position="591"/>
    </location>
</feature>
<dbReference type="SUPFAM" id="SSF160631">
    <property type="entry name" value="SMI1/KNR4-like"/>
    <property type="match status" value="1"/>
</dbReference>
<dbReference type="InterPro" id="IPR037883">
    <property type="entry name" value="Knr4/Smi1-like_sf"/>
</dbReference>
<protein>
    <submittedName>
        <fullName evidence="3">Putative DNA-binding WGR domain protein</fullName>
    </submittedName>
</protein>
<dbReference type="Proteomes" id="UP000249819">
    <property type="component" value="Unassembled WGS sequence"/>
</dbReference>
<dbReference type="PANTHER" id="PTHR30634:SF13">
    <property type="entry name" value="PROTEIN YEHF"/>
    <property type="match status" value="1"/>
</dbReference>
<dbReference type="CDD" id="cd07996">
    <property type="entry name" value="WGR_MMR_like"/>
    <property type="match status" value="1"/>
</dbReference>
<sequence>MGLKLPQRKKYMLHMTNNFIYQDNNSHKFWNITINGTEMTVTFGKVGTQGQLQVKSFATEEECRKASEKLIAEKVKKGYVLQQAPDTPANNSLQIPLPLFEDILALSEYLQTQWPDKVEIHPSSAAHITRMEEKAGFSLPAPFREFWLCKGYYYFDKDDFLCAVYAYNDNADNATTPFDLLQMFLNIYRVNSEWITQEKHFLSHCWMLGMIMDDEDKRFVISDPAGQIHNIHIPTPFKDINDDILAADFASLIAVKGNFQLPATEEEEPEYPDTAEEDADQELRVFLNKYQLEKISYEETLERLGVSHLFDYWESPENATWTTEEYETESEYFEQYDRIYFCDGDIEIEGDLKIPNDDMDLLVVKGNMTIKGKVVSYYGAGVQYYVAGNTTVDYIYLSDFQKTCGDETIRYVALALGQDDEVVHTMAHRTINAPYFFSWFYNLNCFEFAAETLITAIYNEEDLSAYGSENALLAWHEYAYAFRPEFYSQITESHHNGFELQTSRIYEALLHHQPVLQDGVTLEGIKLVSKGIRLKTQDDAVGAYQCFKQATIVSPGDYLAYYNAGKCLFEQKAYAQAMEYFAKGIPYTPEKVAYEFNCMQEAALCAAITSAYDKAVQWAEMTLQKSPSAHFALRILGEVAIKQQQLKAAQTYLEQSIAIKSIFSNNWLLGLIYHLNGDTKQAESCYKTAHSKNSKARPYTEYTDLSFIYGEPVAVNWDTQQQSPVKDQQYWNQFFDKTLSQFGPGLYKSTGYFPDQWLSHKVTTIPAEFRTIEMLQSLLQHQTNGEFDVDGGILQLFNVELLTPELALMAVSRASACHYSHIPTHLLTSQIFQAHPQGIDLSYIPEEQKTYDLCFQAVSVNQYNYDYIPAAFKDEQMNIALIAGGVLDNTSGKVLPSKYHTSEYIQKAIDLGIKIITRIPTKLVDKTVFQYAENKYGQDPEWPFIVEQYDRNTWKYGARYDIEWVGKIILKHGLDVFKHIEPDRIQQQIYQYIKKHLGHLPAFEELVKKYGWDVRKAVSYETPKEFDYNTFSKVWACFWDEDFIINAITANSPDSSERIYAVPQQYLTQKICEIAVKRNSYDFQFVPKKYITEEMCETACGQDYGTALEYVPLHMRTEKVCQLALGRDAENIRFIPLALRDAGLCTRVMLRNSNYLQFIPYAHYSSIFETLLKKHKSHFYADMLLLNRGLGLIVEKDYTEARTFLLQVEKAEEVRDHYWHQALYYTGWSYHLEGNAQQAAEYWQRAQDQAQAAKINKEYWFTFPYAAFQLVPVNDVYEFSKDDFNAQMTEASLLISSNNYAPAIALLAQVEKLLADSQCSEMPLWAQVWDHQRYALYEAGQQEESLTLCRKMVTELGKIQLWDYLESFNPIRAALRNAHNNLAYHYYQTAGNIQEVKEGLQHIKTTMKTIAPIEEKSVLNPFYETQVLLWHKAMQFDPAYQKDLQKGIEKIDKLKLKEKGFISETYLNLIG</sequence>
<dbReference type="SUPFAM" id="SSF48452">
    <property type="entry name" value="TPR-like"/>
    <property type="match status" value="2"/>
</dbReference>
<dbReference type="EMBL" id="QLMA01000001">
    <property type="protein sequence ID" value="RAJ87277.1"/>
    <property type="molecule type" value="Genomic_DNA"/>
</dbReference>
<accession>A0A327W982</accession>
<proteinExistence type="predicted"/>
<dbReference type="InterPro" id="IPR019734">
    <property type="entry name" value="TPR_rpt"/>
</dbReference>
<reference evidence="3 4" key="1">
    <citation type="submission" date="2018-06" db="EMBL/GenBank/DDBJ databases">
        <title>Genomic Encyclopedia of Archaeal and Bacterial Type Strains, Phase II (KMG-II): from individual species to whole genera.</title>
        <authorList>
            <person name="Goeker M."/>
        </authorList>
    </citation>
    <scope>NUCLEOTIDE SEQUENCE [LARGE SCALE GENOMIC DNA]</scope>
    <source>
        <strain evidence="3 4">DSM 29821</strain>
    </source>
</reference>
<dbReference type="InterPro" id="IPR049809">
    <property type="entry name" value="YehF/YfeS-like_WGR"/>
</dbReference>
<dbReference type="Gene3D" id="1.25.40.10">
    <property type="entry name" value="Tetratricopeptide repeat domain"/>
    <property type="match status" value="2"/>
</dbReference>
<dbReference type="InterPro" id="IPR050458">
    <property type="entry name" value="LolB"/>
</dbReference>
<feature type="domain" description="WGR" evidence="2">
    <location>
        <begin position="2"/>
        <end position="93"/>
    </location>
</feature>
<comment type="caution">
    <text evidence="3">The sequence shown here is derived from an EMBL/GenBank/DDBJ whole genome shotgun (WGS) entry which is preliminary data.</text>
</comment>